<evidence type="ECO:0000256" key="2">
    <source>
        <dbReference type="ARBA" id="ARBA00022448"/>
    </source>
</evidence>
<organism evidence="5">
    <name type="scientific">freshwater metagenome</name>
    <dbReference type="NCBI Taxonomy" id="449393"/>
    <lineage>
        <taxon>unclassified sequences</taxon>
        <taxon>metagenomes</taxon>
        <taxon>ecological metagenomes</taxon>
    </lineage>
</organism>
<feature type="domain" description="Solute-binding protein family 5" evidence="4">
    <location>
        <begin position="122"/>
        <end position="496"/>
    </location>
</feature>
<evidence type="ECO:0000313" key="5">
    <source>
        <dbReference type="EMBL" id="CAB4555104.1"/>
    </source>
</evidence>
<proteinExistence type="inferred from homology"/>
<dbReference type="PANTHER" id="PTHR30290">
    <property type="entry name" value="PERIPLASMIC BINDING COMPONENT OF ABC TRANSPORTER"/>
    <property type="match status" value="1"/>
</dbReference>
<evidence type="ECO:0000259" key="4">
    <source>
        <dbReference type="Pfam" id="PF00496"/>
    </source>
</evidence>
<reference evidence="5" key="1">
    <citation type="submission" date="2020-05" db="EMBL/GenBank/DDBJ databases">
        <authorList>
            <person name="Chiriac C."/>
            <person name="Salcher M."/>
            <person name="Ghai R."/>
            <person name="Kavagutti S V."/>
        </authorList>
    </citation>
    <scope>NUCLEOTIDE SEQUENCE</scope>
</reference>
<dbReference type="Gene3D" id="3.10.105.10">
    <property type="entry name" value="Dipeptide-binding Protein, Domain 3"/>
    <property type="match status" value="1"/>
</dbReference>
<name>A0A6J6CVE4_9ZZZZ</name>
<dbReference type="Pfam" id="PF00496">
    <property type="entry name" value="SBP_bac_5"/>
    <property type="match status" value="1"/>
</dbReference>
<keyword evidence="2" id="KW-0813">Transport</keyword>
<dbReference type="CDD" id="cd00995">
    <property type="entry name" value="PBP2_NikA_DppA_OppA_like"/>
    <property type="match status" value="1"/>
</dbReference>
<dbReference type="PANTHER" id="PTHR30290:SF9">
    <property type="entry name" value="OLIGOPEPTIDE-BINDING PROTEIN APPA"/>
    <property type="match status" value="1"/>
</dbReference>
<dbReference type="InterPro" id="IPR039424">
    <property type="entry name" value="SBP_5"/>
</dbReference>
<accession>A0A6J6CVE4</accession>
<comment type="similarity">
    <text evidence="1">Belongs to the bacterial solute-binding protein 5 family.</text>
</comment>
<evidence type="ECO:0000256" key="3">
    <source>
        <dbReference type="ARBA" id="ARBA00022729"/>
    </source>
</evidence>
<evidence type="ECO:0000256" key="1">
    <source>
        <dbReference type="ARBA" id="ARBA00005695"/>
    </source>
</evidence>
<gene>
    <name evidence="5" type="ORF">UFOPK1619_00024</name>
</gene>
<dbReference type="GO" id="GO:0042597">
    <property type="term" value="C:periplasmic space"/>
    <property type="evidence" value="ECO:0007669"/>
    <property type="project" value="UniProtKB-ARBA"/>
</dbReference>
<dbReference type="GO" id="GO:1904680">
    <property type="term" value="F:peptide transmembrane transporter activity"/>
    <property type="evidence" value="ECO:0007669"/>
    <property type="project" value="TreeGrafter"/>
</dbReference>
<dbReference type="GO" id="GO:0043190">
    <property type="term" value="C:ATP-binding cassette (ABC) transporter complex"/>
    <property type="evidence" value="ECO:0007669"/>
    <property type="project" value="InterPro"/>
</dbReference>
<dbReference type="EMBL" id="CAEZTI010000002">
    <property type="protein sequence ID" value="CAB4555104.1"/>
    <property type="molecule type" value="Genomic_DNA"/>
</dbReference>
<keyword evidence="3" id="KW-0732">Signal</keyword>
<protein>
    <submittedName>
        <fullName evidence="5">Unannotated protein</fullName>
    </submittedName>
</protein>
<dbReference type="SUPFAM" id="SSF53850">
    <property type="entry name" value="Periplasmic binding protein-like II"/>
    <property type="match status" value="1"/>
</dbReference>
<dbReference type="Gene3D" id="3.40.190.10">
    <property type="entry name" value="Periplasmic binding protein-like II"/>
    <property type="match status" value="1"/>
</dbReference>
<dbReference type="AlphaFoldDB" id="A0A6J6CVE4"/>
<dbReference type="InterPro" id="IPR000914">
    <property type="entry name" value="SBP_5_dom"/>
</dbReference>
<dbReference type="InterPro" id="IPR030678">
    <property type="entry name" value="Peptide/Ni-bd"/>
</dbReference>
<sequence>MLRVVGVTAILTAIVPLVTSQWCANFGGNSMTQRHTTRSRVLRKVGAVLAASLAVSTLATTGASAKSAATGPTAGGGGDAKVAIFDTFGGWCGPDNLANSALMAARTIYETLFEKSIGGDMIPVLAESGQAGKNADGTLDLKTWTIKIRSGIKMHDGTDLDASLVKFNYDAGRGAGVLAGQQGSSYLGTGVPFLANILSVTADNTAGTVVFKLFRSQNDFLGTLYASGRTFIRAKAQIQAAGGSAASGGAGTGSCGAKPVGSGPFMVESTYVRDADKLKVVRNPNYWRKDAKGVQLPYLNSITFDNIKDSQQRKNAIMKGTYDAAMFTSGEGKYVKSIRTNKNLTEFKSKNEYYPSFWFNQKIQPQFANKNCRAAVSYGIDRATWTRIRTAGEATAAPSIVGPTSVMYSKKNFATFNTKKAKDALALCLSETAKTELKFTIPADMSAVSLANVKLIAQQLKKVGITMDIVQKESYTIIGEAFNAAKGNQYDAILILLMEGTDVSFNLPFLVTNSFAPNFTGSTAYFKALLGSILSLTRHTDTKVDDLLYAAQALPNGATGNGGTAAEKAAVKAAYKAATEYIQSEHLITSVAHGYYNLFAKKSVKNVGKLKGPSGKTQRVVTNWGIDWTGVYLQK</sequence>
<dbReference type="GO" id="GO:0015833">
    <property type="term" value="P:peptide transport"/>
    <property type="evidence" value="ECO:0007669"/>
    <property type="project" value="TreeGrafter"/>
</dbReference>
<dbReference type="PIRSF" id="PIRSF002741">
    <property type="entry name" value="MppA"/>
    <property type="match status" value="1"/>
</dbReference>